<gene>
    <name evidence="5" type="ORF">VC83_04867</name>
</gene>
<dbReference type="InterPro" id="IPR005746">
    <property type="entry name" value="Thioredoxin"/>
</dbReference>
<comment type="similarity">
    <text evidence="1">Belongs to the thioredoxin family.</text>
</comment>
<dbReference type="PROSITE" id="PS00194">
    <property type="entry name" value="THIOREDOXIN_1"/>
    <property type="match status" value="1"/>
</dbReference>
<dbReference type="Pfam" id="PF00085">
    <property type="entry name" value="Thioredoxin"/>
    <property type="match status" value="1"/>
</dbReference>
<accession>A0A177A8G1</accession>
<dbReference type="AlphaFoldDB" id="A0A177A8G1"/>
<evidence type="ECO:0000259" key="4">
    <source>
        <dbReference type="PROSITE" id="PS51532"/>
    </source>
</evidence>
<dbReference type="Proteomes" id="UP000077154">
    <property type="component" value="Unassembled WGS sequence"/>
</dbReference>
<dbReference type="InterPro" id="IPR036249">
    <property type="entry name" value="Thioredoxin-like_sf"/>
</dbReference>
<evidence type="ECO:0000256" key="2">
    <source>
        <dbReference type="ARBA" id="ARBA00023157"/>
    </source>
</evidence>
<dbReference type="GeneID" id="36287936"/>
<name>A0A177A8G1_9PEZI</name>
<dbReference type="Gene3D" id="2.60.120.470">
    <property type="entry name" value="PITH domain"/>
    <property type="match status" value="1"/>
</dbReference>
<dbReference type="InterPro" id="IPR013766">
    <property type="entry name" value="Thioredoxin_domain"/>
</dbReference>
<dbReference type="PRINTS" id="PR00421">
    <property type="entry name" value="THIOREDOXIN"/>
</dbReference>
<feature type="domain" description="Thioredoxin" evidence="3">
    <location>
        <begin position="1"/>
        <end position="109"/>
    </location>
</feature>
<dbReference type="NCBIfam" id="TIGR01068">
    <property type="entry name" value="thioredoxin"/>
    <property type="match status" value="1"/>
</dbReference>
<dbReference type="Gene3D" id="3.40.30.10">
    <property type="entry name" value="Glutaredoxin"/>
    <property type="match status" value="1"/>
</dbReference>
<dbReference type="SUPFAM" id="SSF49785">
    <property type="entry name" value="Galactose-binding domain-like"/>
    <property type="match status" value="1"/>
</dbReference>
<dbReference type="PROSITE" id="PS51532">
    <property type="entry name" value="PITH"/>
    <property type="match status" value="1"/>
</dbReference>
<dbReference type="InterPro" id="IPR017937">
    <property type="entry name" value="Thioredoxin_CS"/>
</dbReference>
<dbReference type="InterPro" id="IPR037047">
    <property type="entry name" value="PITH_dom_sf"/>
</dbReference>
<dbReference type="OrthoDB" id="2121326at2759"/>
<evidence type="ECO:0000313" key="5">
    <source>
        <dbReference type="EMBL" id="OAF57413.1"/>
    </source>
</evidence>
<protein>
    <recommendedName>
        <fullName evidence="6">Thioredoxin</fullName>
    </recommendedName>
</protein>
<keyword evidence="2" id="KW-1015">Disulfide bond</keyword>
<dbReference type="PANTHER" id="PTHR46115">
    <property type="entry name" value="THIOREDOXIN-LIKE PROTEIN 1"/>
    <property type="match status" value="1"/>
</dbReference>
<dbReference type="GO" id="GO:0005737">
    <property type="term" value="C:cytoplasm"/>
    <property type="evidence" value="ECO:0007669"/>
    <property type="project" value="UniProtKB-ARBA"/>
</dbReference>
<dbReference type="RefSeq" id="XP_024322703.1">
    <property type="nucleotide sequence ID" value="XM_024468494.1"/>
</dbReference>
<dbReference type="GO" id="GO:0015035">
    <property type="term" value="F:protein-disulfide reductase activity"/>
    <property type="evidence" value="ECO:0007669"/>
    <property type="project" value="InterPro"/>
</dbReference>
<evidence type="ECO:0008006" key="6">
    <source>
        <dbReference type="Google" id="ProtNLM"/>
    </source>
</evidence>
<sequence length="326" mass="35721">MSKTIQISSPAQFAGLLKSSAVVVADFYADWCGPCKQVAPIYEKLSESLSQANRVTFVKINTDTQKEVAAQYNVSALPTFMVFKQGKPVEKVQGADVQKLQRVVHDLTKMASDAPGPSNSGSGSSWRKIELPKGYGDVTGQIEIKGLELLNSDGEFGTVRTLLETGKPTALNNTGKEKADTKDWVESDTDEQLMLFMPFQANLKIHSVQITSLPPANPDDDDEIPMRPKTLHFYTNKSHILGFDEAEGIPATQVVVLEEKDWDSTGTANVVLRFVKFQNVTSLVVFVVDGDGSSERVRIDRIALVGETGEKRELGKLEKIGDEQGE</sequence>
<reference evidence="5" key="1">
    <citation type="submission" date="2016-03" db="EMBL/GenBank/DDBJ databases">
        <title>Updated assembly of Pseudogymnoascus destructans, the fungus causing white-nose syndrome of bats.</title>
        <authorList>
            <person name="Palmer J.M."/>
            <person name="Drees K.P."/>
            <person name="Foster J.T."/>
            <person name="Lindner D.L."/>
        </authorList>
    </citation>
    <scope>NUCLEOTIDE SEQUENCE [LARGE SCALE GENOMIC DNA]</scope>
    <source>
        <strain evidence="5">20631-21</strain>
    </source>
</reference>
<dbReference type="eggNOG" id="KOG0908">
    <property type="taxonomic scope" value="Eukaryota"/>
</dbReference>
<dbReference type="PROSITE" id="PS51352">
    <property type="entry name" value="THIOREDOXIN_2"/>
    <property type="match status" value="1"/>
</dbReference>
<evidence type="ECO:0000256" key="1">
    <source>
        <dbReference type="ARBA" id="ARBA00008987"/>
    </source>
</evidence>
<dbReference type="EMBL" id="KV441400">
    <property type="protein sequence ID" value="OAF57413.1"/>
    <property type="molecule type" value="Genomic_DNA"/>
</dbReference>
<proteinExistence type="inferred from homology"/>
<feature type="domain" description="PITH" evidence="4">
    <location>
        <begin position="127"/>
        <end position="324"/>
    </location>
</feature>
<organism evidence="5">
    <name type="scientific">Pseudogymnoascus destructans</name>
    <dbReference type="NCBI Taxonomy" id="655981"/>
    <lineage>
        <taxon>Eukaryota</taxon>
        <taxon>Fungi</taxon>
        <taxon>Dikarya</taxon>
        <taxon>Ascomycota</taxon>
        <taxon>Pezizomycotina</taxon>
        <taxon>Leotiomycetes</taxon>
        <taxon>Thelebolales</taxon>
        <taxon>Thelebolaceae</taxon>
        <taxon>Pseudogymnoascus</taxon>
    </lineage>
</organism>
<dbReference type="VEuPathDB" id="FungiDB:GMDG_06936"/>
<dbReference type="InterPro" id="IPR010400">
    <property type="entry name" value="PITH_dom"/>
</dbReference>
<dbReference type="Pfam" id="PF06201">
    <property type="entry name" value="PITH"/>
    <property type="match status" value="1"/>
</dbReference>
<evidence type="ECO:0000259" key="3">
    <source>
        <dbReference type="PROSITE" id="PS51352"/>
    </source>
</evidence>
<dbReference type="CDD" id="cd02947">
    <property type="entry name" value="TRX_family"/>
    <property type="match status" value="1"/>
</dbReference>
<dbReference type="InterPro" id="IPR008979">
    <property type="entry name" value="Galactose-bd-like_sf"/>
</dbReference>
<dbReference type="SUPFAM" id="SSF52833">
    <property type="entry name" value="Thioredoxin-like"/>
    <property type="match status" value="1"/>
</dbReference>